<feature type="compositionally biased region" description="Polar residues" evidence="1">
    <location>
        <begin position="46"/>
        <end position="79"/>
    </location>
</feature>
<feature type="compositionally biased region" description="Polar residues" evidence="1">
    <location>
        <begin position="189"/>
        <end position="218"/>
    </location>
</feature>
<dbReference type="EMBL" id="CM007898">
    <property type="protein sequence ID" value="OTG15136.1"/>
    <property type="molecule type" value="Genomic_DNA"/>
</dbReference>
<dbReference type="Proteomes" id="UP000215914">
    <property type="component" value="Chromosome 9"/>
</dbReference>
<feature type="region of interest" description="Disordered" evidence="1">
    <location>
        <begin position="40"/>
        <end position="79"/>
    </location>
</feature>
<evidence type="ECO:0000313" key="3">
    <source>
        <dbReference type="Proteomes" id="UP000215914"/>
    </source>
</evidence>
<evidence type="ECO:0000256" key="1">
    <source>
        <dbReference type="SAM" id="MobiDB-lite"/>
    </source>
</evidence>
<name>A0A251TX43_HELAN</name>
<accession>A0A251TX43</accession>
<evidence type="ECO:0000313" key="2">
    <source>
        <dbReference type="EMBL" id="OTG15136.1"/>
    </source>
</evidence>
<proteinExistence type="predicted"/>
<organism evidence="2 3">
    <name type="scientific">Helianthus annuus</name>
    <name type="common">Common sunflower</name>
    <dbReference type="NCBI Taxonomy" id="4232"/>
    <lineage>
        <taxon>Eukaryota</taxon>
        <taxon>Viridiplantae</taxon>
        <taxon>Streptophyta</taxon>
        <taxon>Embryophyta</taxon>
        <taxon>Tracheophyta</taxon>
        <taxon>Spermatophyta</taxon>
        <taxon>Magnoliopsida</taxon>
        <taxon>eudicotyledons</taxon>
        <taxon>Gunneridae</taxon>
        <taxon>Pentapetalae</taxon>
        <taxon>asterids</taxon>
        <taxon>campanulids</taxon>
        <taxon>Asterales</taxon>
        <taxon>Asteraceae</taxon>
        <taxon>Asteroideae</taxon>
        <taxon>Heliantheae alliance</taxon>
        <taxon>Heliantheae</taxon>
        <taxon>Helianthus</taxon>
    </lineage>
</organism>
<dbReference type="InParanoid" id="A0A251TX43"/>
<dbReference type="AlphaFoldDB" id="A0A251TX43"/>
<sequence>MGSVQGSVSGHGSRQLCFGFTSGPIRFEFRFNSQTGFGSRSIKLRSGSTRSATQSTPESTRSTASQPSQNGQTWSTVVSQDPRVHVLGTTSRNHTKLALHRNVKVQSTSDVGVVRSTRSGRVNTVRFGSSQFGCGQNRSDSQRMGSVQGSVSGHGSRQLCFGFTSGPIRFEFRFNSQTGFGSRSIKLRSGSTRSATQSTPESTRSTASQPSQNGQTWSTVVSQDPECRNCTLASSCSWNDITQSY</sequence>
<gene>
    <name evidence="2" type="ORF">HannXRQ_Chr09g0257121</name>
</gene>
<keyword evidence="3" id="KW-1185">Reference proteome</keyword>
<protein>
    <submittedName>
        <fullName evidence="2">Uncharacterized protein</fullName>
    </submittedName>
</protein>
<feature type="region of interest" description="Disordered" evidence="1">
    <location>
        <begin position="183"/>
        <end position="218"/>
    </location>
</feature>
<reference evidence="3" key="1">
    <citation type="journal article" date="2017" name="Nature">
        <title>The sunflower genome provides insights into oil metabolism, flowering and Asterid evolution.</title>
        <authorList>
            <person name="Badouin H."/>
            <person name="Gouzy J."/>
            <person name="Grassa C.J."/>
            <person name="Murat F."/>
            <person name="Staton S.E."/>
            <person name="Cottret L."/>
            <person name="Lelandais-Briere C."/>
            <person name="Owens G.L."/>
            <person name="Carrere S."/>
            <person name="Mayjonade B."/>
            <person name="Legrand L."/>
            <person name="Gill N."/>
            <person name="Kane N.C."/>
            <person name="Bowers J.E."/>
            <person name="Hubner S."/>
            <person name="Bellec A."/>
            <person name="Berard A."/>
            <person name="Berges H."/>
            <person name="Blanchet N."/>
            <person name="Boniface M.C."/>
            <person name="Brunel D."/>
            <person name="Catrice O."/>
            <person name="Chaidir N."/>
            <person name="Claudel C."/>
            <person name="Donnadieu C."/>
            <person name="Faraut T."/>
            <person name="Fievet G."/>
            <person name="Helmstetter N."/>
            <person name="King M."/>
            <person name="Knapp S.J."/>
            <person name="Lai Z."/>
            <person name="Le Paslier M.C."/>
            <person name="Lippi Y."/>
            <person name="Lorenzon L."/>
            <person name="Mandel J.R."/>
            <person name="Marage G."/>
            <person name="Marchand G."/>
            <person name="Marquand E."/>
            <person name="Bret-Mestries E."/>
            <person name="Morien E."/>
            <person name="Nambeesan S."/>
            <person name="Nguyen T."/>
            <person name="Pegot-Espagnet P."/>
            <person name="Pouilly N."/>
            <person name="Raftis F."/>
            <person name="Sallet E."/>
            <person name="Schiex T."/>
            <person name="Thomas J."/>
            <person name="Vandecasteele C."/>
            <person name="Vares D."/>
            <person name="Vear F."/>
            <person name="Vautrin S."/>
            <person name="Crespi M."/>
            <person name="Mangin B."/>
            <person name="Burke J.M."/>
            <person name="Salse J."/>
            <person name="Munos S."/>
            <person name="Vincourt P."/>
            <person name="Rieseberg L.H."/>
            <person name="Langlade N.B."/>
        </authorList>
    </citation>
    <scope>NUCLEOTIDE SEQUENCE [LARGE SCALE GENOMIC DNA]</scope>
    <source>
        <strain evidence="3">cv. SF193</strain>
    </source>
</reference>